<dbReference type="Gene3D" id="3.40.50.300">
    <property type="entry name" value="P-loop containing nucleotide triphosphate hydrolases"/>
    <property type="match status" value="1"/>
</dbReference>
<dbReference type="Pfam" id="PF01580">
    <property type="entry name" value="FtsK_SpoIIIE"/>
    <property type="match status" value="1"/>
</dbReference>
<dbReference type="InterPro" id="IPR002543">
    <property type="entry name" value="FtsK_dom"/>
</dbReference>
<feature type="region of interest" description="Disordered" evidence="1">
    <location>
        <begin position="1"/>
        <end position="20"/>
    </location>
</feature>
<dbReference type="SUPFAM" id="SSF52540">
    <property type="entry name" value="P-loop containing nucleoside triphosphate hydrolases"/>
    <property type="match status" value="1"/>
</dbReference>
<protein>
    <submittedName>
        <fullName evidence="4">DNA segregation ATPase FtsK/SpoIIIE, S-DNA-T family</fullName>
    </submittedName>
</protein>
<keyword evidence="2" id="KW-1133">Transmembrane helix</keyword>
<keyword evidence="2" id="KW-0812">Transmembrane</keyword>
<dbReference type="AlphaFoldDB" id="A0A1G9X3N7"/>
<feature type="compositionally biased region" description="Polar residues" evidence="1">
    <location>
        <begin position="1"/>
        <end position="10"/>
    </location>
</feature>
<accession>A0A1G9X3N7</accession>
<evidence type="ECO:0000313" key="5">
    <source>
        <dbReference type="Proteomes" id="UP000199682"/>
    </source>
</evidence>
<dbReference type="InterPro" id="IPR027417">
    <property type="entry name" value="P-loop_NTPase"/>
</dbReference>
<evidence type="ECO:0000256" key="2">
    <source>
        <dbReference type="SAM" id="Phobius"/>
    </source>
</evidence>
<keyword evidence="2" id="KW-0472">Membrane</keyword>
<dbReference type="GO" id="GO:0005524">
    <property type="term" value="F:ATP binding"/>
    <property type="evidence" value="ECO:0007669"/>
    <property type="project" value="InterPro"/>
</dbReference>
<feature type="transmembrane region" description="Helical" evidence="2">
    <location>
        <begin position="204"/>
        <end position="228"/>
    </location>
</feature>
<feature type="transmembrane region" description="Helical" evidence="2">
    <location>
        <begin position="155"/>
        <end position="184"/>
    </location>
</feature>
<evidence type="ECO:0000256" key="1">
    <source>
        <dbReference type="SAM" id="MobiDB-lite"/>
    </source>
</evidence>
<reference evidence="5" key="1">
    <citation type="submission" date="2016-10" db="EMBL/GenBank/DDBJ databases">
        <authorList>
            <person name="Varghese N."/>
            <person name="Submissions S."/>
        </authorList>
    </citation>
    <scope>NUCLEOTIDE SEQUENCE [LARGE SCALE GENOMIC DNA]</scope>
    <source>
        <strain evidence="5">DSM 44796</strain>
    </source>
</reference>
<dbReference type="RefSeq" id="WP_090014256.1">
    <property type="nucleotide sequence ID" value="NZ_FNET01000029.1"/>
</dbReference>
<name>A0A1G9X3N7_9PSEU</name>
<organism evidence="4 5">
    <name type="scientific">Lentzea albidocapillata subsp. violacea</name>
    <dbReference type="NCBI Taxonomy" id="128104"/>
    <lineage>
        <taxon>Bacteria</taxon>
        <taxon>Bacillati</taxon>
        <taxon>Actinomycetota</taxon>
        <taxon>Actinomycetes</taxon>
        <taxon>Pseudonocardiales</taxon>
        <taxon>Pseudonocardiaceae</taxon>
        <taxon>Lentzea</taxon>
    </lineage>
</organism>
<evidence type="ECO:0000313" key="4">
    <source>
        <dbReference type="EMBL" id="SDM91066.1"/>
    </source>
</evidence>
<dbReference type="GO" id="GO:0003677">
    <property type="term" value="F:DNA binding"/>
    <property type="evidence" value="ECO:0007669"/>
    <property type="project" value="InterPro"/>
</dbReference>
<sequence>MSTTTATGPTPDNGDERHATVLPFPSAANTTATDTPGTAVEPVGTVIDGELVDEDGTGNLPALRQRAGELMPHGRQVTAVAATAGMTAARAAYKVWRGHGTWFARLLQAATFAHYKERINAARAQGDVAALAEWQDRLKDAKATRRQRIMEAPRTIVAGVVAALLVVVILAALLFLIGVTVWLWDGGWTWDEWWSFVAGTGNVLGIAFMVALQVSVFAVPVAWLVAAYRAGSNAATMPGWAMTAAQRQETNVVVTPAGIGAALAHLGIPALNRAIKDGWTVEFATPPVRVNNRGYQAVFSLPLGVTTEMLADKREVLARNLHRDTIEVWPTGAERAGYVDLWVSDPGSGRKPAPAYPLLDSGVVDVFEAVPFGVSQRGDVIAPPLVEANMVFGGLPGQGKSNAVRVVMLGAALDPLAELRVFVFANNGDFDAYQPRLAQYERGTGPEVAEAALDALRELYAEVDRREARLAELGVKKVTRALAEKYPDLRPVVAGFSECHELFGHPEFGKEAGEVAVNVVKRGRKTGVILAFDTQSSRAAAIPPALVENVAVNVCFYVKTWRNNDGFLGDGSFASGVRATELRYKVDRGTAVTTGTTDETFELLKWFYIEADDSGYDAAAEVIARAMQKVHPAVPVGSPKREVSEPVMRDLLEDLAEVLGYDTVNVADVPALLAKHAPDWAPYRKLTGKQLRAELAGLGVKVPSTGNRYPVDPVTIREALAKRATADLDDEN</sequence>
<dbReference type="Proteomes" id="UP000199682">
    <property type="component" value="Unassembled WGS sequence"/>
</dbReference>
<gene>
    <name evidence="4" type="ORF">SAMN04488074_12923</name>
</gene>
<feature type="domain" description="FtsK" evidence="3">
    <location>
        <begin position="387"/>
        <end position="550"/>
    </location>
</feature>
<dbReference type="EMBL" id="FNET01000029">
    <property type="protein sequence ID" value="SDM91066.1"/>
    <property type="molecule type" value="Genomic_DNA"/>
</dbReference>
<proteinExistence type="predicted"/>
<evidence type="ECO:0000259" key="3">
    <source>
        <dbReference type="Pfam" id="PF01580"/>
    </source>
</evidence>